<dbReference type="InterPro" id="IPR006640">
    <property type="entry name" value="SprT-like_domain"/>
</dbReference>
<feature type="compositionally biased region" description="Basic and acidic residues" evidence="1">
    <location>
        <begin position="52"/>
        <end position="65"/>
    </location>
</feature>
<accession>A0A6J4K5C4</accession>
<evidence type="ECO:0000259" key="2">
    <source>
        <dbReference type="Pfam" id="PF10263"/>
    </source>
</evidence>
<gene>
    <name evidence="3" type="ORF">AVDCRST_MAG68-292</name>
</gene>
<dbReference type="Pfam" id="PF10263">
    <property type="entry name" value="SprT-like"/>
    <property type="match status" value="1"/>
</dbReference>
<dbReference type="AlphaFoldDB" id="A0A6J4K5C4"/>
<reference evidence="3" key="1">
    <citation type="submission" date="2020-02" db="EMBL/GenBank/DDBJ databases">
        <authorList>
            <person name="Meier V. D."/>
        </authorList>
    </citation>
    <scope>NUCLEOTIDE SEQUENCE</scope>
    <source>
        <strain evidence="3">AVDCRST_MAG68</strain>
    </source>
</reference>
<feature type="region of interest" description="Disordered" evidence="1">
    <location>
        <begin position="14"/>
        <end position="67"/>
    </location>
</feature>
<dbReference type="EMBL" id="CADCTW010000002">
    <property type="protein sequence ID" value="CAA9296047.1"/>
    <property type="molecule type" value="Genomic_DNA"/>
</dbReference>
<protein>
    <recommendedName>
        <fullName evidence="2">SprT-like domain-containing protein</fullName>
    </recommendedName>
</protein>
<feature type="compositionally biased region" description="Basic and acidic residues" evidence="1">
    <location>
        <begin position="25"/>
        <end position="41"/>
    </location>
</feature>
<evidence type="ECO:0000256" key="1">
    <source>
        <dbReference type="SAM" id="MobiDB-lite"/>
    </source>
</evidence>
<proteinExistence type="predicted"/>
<name>A0A6J4K5C4_9BACT</name>
<evidence type="ECO:0000313" key="3">
    <source>
        <dbReference type="EMBL" id="CAA9296047.1"/>
    </source>
</evidence>
<sequence length="277" mass="31123">MKIGDLLLDLFGFEEPRAAPQPEPHAPEPRARAAPRPEPRAKAAPRPAPRAPRPEPKRPGERGADEVLGIVRRAGGAWERVVFTSNRRIMASVANRGRDLRLNEAFAAAPREVLVAVAELFSARTARKRERAREALRRFIAQIPRAPDAAPRPRTRRAAAGDRAQLARMQAEFDRVNADRFGGALPRVPIHLSGRMKRRNGHFSVTPLEIVISRRLCAQGAAGEAEHTMRHEMIHLWQHVEGLPVDHGPAFRKMARRLDVHPRATRSVEWMDKDRRG</sequence>
<organism evidence="3">
    <name type="scientific">uncultured Gemmatimonadota bacterium</name>
    <dbReference type="NCBI Taxonomy" id="203437"/>
    <lineage>
        <taxon>Bacteria</taxon>
        <taxon>Pseudomonadati</taxon>
        <taxon>Gemmatimonadota</taxon>
        <taxon>environmental samples</taxon>
    </lineage>
</organism>
<dbReference type="GO" id="GO:0006950">
    <property type="term" value="P:response to stress"/>
    <property type="evidence" value="ECO:0007669"/>
    <property type="project" value="UniProtKB-ARBA"/>
</dbReference>
<feature type="domain" description="SprT-like" evidence="2">
    <location>
        <begin position="171"/>
        <end position="261"/>
    </location>
</feature>